<comment type="catalytic activity">
    <reaction evidence="16 17">
        <text>epoxyqueuosine(34) in tRNA + AH2 = queuosine(34) in tRNA + A + H2O</text>
        <dbReference type="Rhea" id="RHEA:32159"/>
        <dbReference type="Rhea" id="RHEA-COMP:18571"/>
        <dbReference type="Rhea" id="RHEA-COMP:18582"/>
        <dbReference type="ChEBI" id="CHEBI:13193"/>
        <dbReference type="ChEBI" id="CHEBI:15377"/>
        <dbReference type="ChEBI" id="CHEBI:17499"/>
        <dbReference type="ChEBI" id="CHEBI:194431"/>
        <dbReference type="ChEBI" id="CHEBI:194443"/>
        <dbReference type="EC" id="1.17.99.6"/>
    </reaction>
</comment>
<dbReference type="OrthoDB" id="9801033at2"/>
<evidence type="ECO:0000256" key="15">
    <source>
        <dbReference type="ARBA" id="ARBA00031446"/>
    </source>
</evidence>
<organism evidence="18 19">
    <name type="scientific">Isobaculum melis</name>
    <dbReference type="NCBI Taxonomy" id="142588"/>
    <lineage>
        <taxon>Bacteria</taxon>
        <taxon>Bacillati</taxon>
        <taxon>Bacillota</taxon>
        <taxon>Bacilli</taxon>
        <taxon>Lactobacillales</taxon>
        <taxon>Carnobacteriaceae</taxon>
        <taxon>Isobaculum</taxon>
    </lineage>
</organism>
<evidence type="ECO:0000256" key="10">
    <source>
        <dbReference type="ARBA" id="ARBA00023002"/>
    </source>
</evidence>
<keyword evidence="8 17" id="KW-0479">Metal-binding</keyword>
<evidence type="ECO:0000256" key="7">
    <source>
        <dbReference type="ARBA" id="ARBA00022694"/>
    </source>
</evidence>
<evidence type="ECO:0000256" key="9">
    <source>
        <dbReference type="ARBA" id="ARBA00022785"/>
    </source>
</evidence>
<accession>A0A1H9TYZ0</accession>
<sequence length="261" mass="29722">MAIDAGEVLAKLVPNQKINYHRVLGKMIDSWVKEHLRPTILLHSCCAPCSTYTLEYLSAFANVTIYFANSNIHPRIEYQRRALVQKNFIDDFNTMTGQQVGFIEAPYQPQDFLAKVKGLENEPEGGARCHVCYQMRLDLAAQKAKELGFDYFGSALTLSPKKNSQKINEIGLEVQELFKVQYLPSDFKKNKGYQRSIEMCKEYEVYRQCYCGCVFGAKAQGVDLKEAVKNAKEAMREADLLADRSEQLARISCHLQNKAKK</sequence>
<evidence type="ECO:0000256" key="14">
    <source>
        <dbReference type="ARBA" id="ARBA00023284"/>
    </source>
</evidence>
<keyword evidence="14 17" id="KW-0676">Redox-active center</keyword>
<protein>
    <recommendedName>
        <fullName evidence="5 17">Epoxyqueuosine reductase QueH</fullName>
        <ecNumber evidence="4 17">1.17.99.6</ecNumber>
    </recommendedName>
    <alternativeName>
        <fullName evidence="15 17">Queuosine biosynthesis protein QueH</fullName>
    </alternativeName>
</protein>
<evidence type="ECO:0000256" key="1">
    <source>
        <dbReference type="ARBA" id="ARBA00002268"/>
    </source>
</evidence>
<dbReference type="GO" id="GO:0051539">
    <property type="term" value="F:4 iron, 4 sulfur cluster binding"/>
    <property type="evidence" value="ECO:0007669"/>
    <property type="project" value="UniProtKB-UniRule"/>
</dbReference>
<evidence type="ECO:0000256" key="6">
    <source>
        <dbReference type="ARBA" id="ARBA00022485"/>
    </source>
</evidence>
<evidence type="ECO:0000256" key="17">
    <source>
        <dbReference type="HAMAP-Rule" id="MF_02089"/>
    </source>
</evidence>
<feature type="binding site" evidence="17">
    <location>
        <position position="45"/>
    </location>
    <ligand>
        <name>[4Fe-4S] cluster</name>
        <dbReference type="ChEBI" id="CHEBI:49883"/>
    </ligand>
</feature>
<dbReference type="AlphaFoldDB" id="A0A1H9TYZ0"/>
<evidence type="ECO:0000256" key="12">
    <source>
        <dbReference type="ARBA" id="ARBA00023014"/>
    </source>
</evidence>
<dbReference type="UniPathway" id="UPA00392"/>
<evidence type="ECO:0000256" key="11">
    <source>
        <dbReference type="ARBA" id="ARBA00023004"/>
    </source>
</evidence>
<keyword evidence="6 17" id="KW-0004">4Fe-4S</keyword>
<evidence type="ECO:0000256" key="8">
    <source>
        <dbReference type="ARBA" id="ARBA00022723"/>
    </source>
</evidence>
<keyword evidence="11 17" id="KW-0408">Iron</keyword>
<reference evidence="18 19" key="1">
    <citation type="submission" date="2016-10" db="EMBL/GenBank/DDBJ databases">
        <authorList>
            <person name="de Groot N.N."/>
        </authorList>
    </citation>
    <scope>NUCLEOTIDE SEQUENCE [LARGE SCALE GENOMIC DNA]</scope>
    <source>
        <strain evidence="18 19">DSM 13760</strain>
    </source>
</reference>
<dbReference type="GO" id="GO:0052693">
    <property type="term" value="F:epoxyqueuosine reductase activity"/>
    <property type="evidence" value="ECO:0007669"/>
    <property type="project" value="UniProtKB-UniRule"/>
</dbReference>
<keyword evidence="7 17" id="KW-0819">tRNA processing</keyword>
<dbReference type="Proteomes" id="UP000198948">
    <property type="component" value="Unassembled WGS sequence"/>
</dbReference>
<evidence type="ECO:0000256" key="3">
    <source>
        <dbReference type="ARBA" id="ARBA00008207"/>
    </source>
</evidence>
<dbReference type="STRING" id="142588.SAMN04488559_11825"/>
<keyword evidence="12 17" id="KW-0411">Iron-sulfur</keyword>
<feature type="binding site" evidence="17">
    <location>
        <position position="132"/>
    </location>
    <ligand>
        <name>[4Fe-4S] cluster</name>
        <dbReference type="ChEBI" id="CHEBI:49883"/>
    </ligand>
</feature>
<keyword evidence="10 17" id="KW-0560">Oxidoreductase</keyword>
<dbReference type="Pfam" id="PF02677">
    <property type="entry name" value="QueH"/>
    <property type="match status" value="1"/>
</dbReference>
<name>A0A1H9TYZ0_9LACT</name>
<dbReference type="HAMAP" id="MF_02089">
    <property type="entry name" value="QueH"/>
    <property type="match status" value="1"/>
</dbReference>
<dbReference type="EMBL" id="FOHA01000018">
    <property type="protein sequence ID" value="SES02282.1"/>
    <property type="molecule type" value="Genomic_DNA"/>
</dbReference>
<dbReference type="EC" id="1.17.99.6" evidence="4 17"/>
<dbReference type="GO" id="GO:0046872">
    <property type="term" value="F:metal ion binding"/>
    <property type="evidence" value="ECO:0007669"/>
    <property type="project" value="UniProtKB-KW"/>
</dbReference>
<feature type="binding site" evidence="17">
    <location>
        <position position="129"/>
    </location>
    <ligand>
        <name>[4Fe-4S] cluster</name>
        <dbReference type="ChEBI" id="CHEBI:49883"/>
    </ligand>
</feature>
<proteinExistence type="inferred from homology"/>
<comment type="similarity">
    <text evidence="3 17">Belongs to the QueH family.</text>
</comment>
<dbReference type="PANTHER" id="PTHR36701">
    <property type="entry name" value="EPOXYQUEUOSINE REDUCTASE QUEH"/>
    <property type="match status" value="1"/>
</dbReference>
<comment type="function">
    <text evidence="1 17">Catalyzes the conversion of epoxyqueuosine (oQ) to queuosine (Q), which is a hypermodified base found in the wobble positions of tRNA(Asp), tRNA(Asn), tRNA(His) and tRNA(Tyr).</text>
</comment>
<dbReference type="GO" id="GO:0008616">
    <property type="term" value="P:tRNA queuosine(34) biosynthetic process"/>
    <property type="evidence" value="ECO:0007669"/>
    <property type="project" value="UniProtKB-UniRule"/>
</dbReference>
<evidence type="ECO:0000256" key="5">
    <source>
        <dbReference type="ARBA" id="ARBA00016895"/>
    </source>
</evidence>
<evidence type="ECO:0000256" key="16">
    <source>
        <dbReference type="ARBA" id="ARBA00047415"/>
    </source>
</evidence>
<feature type="binding site" evidence="17">
    <location>
        <position position="46"/>
    </location>
    <ligand>
        <name>[4Fe-4S] cluster</name>
        <dbReference type="ChEBI" id="CHEBI:49883"/>
    </ligand>
</feature>
<gene>
    <name evidence="17" type="primary">queH</name>
    <name evidence="18" type="ORF">SAMN04488559_11825</name>
</gene>
<evidence type="ECO:0000256" key="2">
    <source>
        <dbReference type="ARBA" id="ARBA00004691"/>
    </source>
</evidence>
<keyword evidence="13 17" id="KW-1015">Disulfide bond</keyword>
<evidence type="ECO:0000313" key="18">
    <source>
        <dbReference type="EMBL" id="SES02282.1"/>
    </source>
</evidence>
<feature type="disulfide bond" description="Redox-active" evidence="17">
    <location>
        <begin position="211"/>
        <end position="213"/>
    </location>
</feature>
<comment type="pathway">
    <text evidence="2 17">tRNA modification; tRNA-queuosine biosynthesis.</text>
</comment>
<keyword evidence="9 17" id="KW-0671">Queuosine biosynthesis</keyword>
<keyword evidence="19" id="KW-1185">Reference proteome</keyword>
<evidence type="ECO:0000256" key="4">
    <source>
        <dbReference type="ARBA" id="ARBA00012622"/>
    </source>
</evidence>
<dbReference type="InterPro" id="IPR003828">
    <property type="entry name" value="QueH"/>
</dbReference>
<dbReference type="RefSeq" id="WP_092653526.1">
    <property type="nucleotide sequence ID" value="NZ_FOHA01000018.1"/>
</dbReference>
<dbReference type="PANTHER" id="PTHR36701:SF1">
    <property type="entry name" value="EPOXYQUEUOSINE REDUCTASE QUEH"/>
    <property type="match status" value="1"/>
</dbReference>
<evidence type="ECO:0000313" key="19">
    <source>
        <dbReference type="Proteomes" id="UP000198948"/>
    </source>
</evidence>
<evidence type="ECO:0000256" key="13">
    <source>
        <dbReference type="ARBA" id="ARBA00023157"/>
    </source>
</evidence>